<evidence type="ECO:0000256" key="1">
    <source>
        <dbReference type="SAM" id="MobiDB-lite"/>
    </source>
</evidence>
<feature type="compositionally biased region" description="Polar residues" evidence="1">
    <location>
        <begin position="109"/>
        <end position="126"/>
    </location>
</feature>
<keyword evidence="4" id="KW-1185">Reference proteome</keyword>
<name>A0A7J6WTF7_THATH</name>
<dbReference type="Gene3D" id="3.30.720.210">
    <property type="match status" value="1"/>
</dbReference>
<keyword evidence="2" id="KW-1133">Transmembrane helix</keyword>
<feature type="non-terminal residue" evidence="3">
    <location>
        <position position="261"/>
    </location>
</feature>
<dbReference type="EMBL" id="JABWDY010011468">
    <property type="protein sequence ID" value="KAF5199755.1"/>
    <property type="molecule type" value="Genomic_DNA"/>
</dbReference>
<dbReference type="FunFam" id="3.30.720.210:FF:000003">
    <property type="entry name" value="ATP-dependent zinc metalloprotease FTSH, chloroplastic"/>
    <property type="match status" value="1"/>
</dbReference>
<dbReference type="GO" id="GO:0008237">
    <property type="term" value="F:metallopeptidase activity"/>
    <property type="evidence" value="ECO:0007669"/>
    <property type="project" value="UniProtKB-KW"/>
</dbReference>
<reference evidence="3 4" key="1">
    <citation type="submission" date="2020-06" db="EMBL/GenBank/DDBJ databases">
        <title>Transcriptomic and genomic resources for Thalictrum thalictroides and T. hernandezii: Facilitating candidate gene discovery in an emerging model plant lineage.</title>
        <authorList>
            <person name="Arias T."/>
            <person name="Riano-Pachon D.M."/>
            <person name="Di Stilio V.S."/>
        </authorList>
    </citation>
    <scope>NUCLEOTIDE SEQUENCE [LARGE SCALE GENOMIC DNA]</scope>
    <source>
        <strain evidence="4">cv. WT478/WT964</strain>
        <tissue evidence="3">Leaves</tissue>
    </source>
</reference>
<keyword evidence="2" id="KW-0472">Membrane</keyword>
<dbReference type="Proteomes" id="UP000554482">
    <property type="component" value="Unassembled WGS sequence"/>
</dbReference>
<organism evidence="3 4">
    <name type="scientific">Thalictrum thalictroides</name>
    <name type="common">Rue-anemone</name>
    <name type="synonym">Anemone thalictroides</name>
    <dbReference type="NCBI Taxonomy" id="46969"/>
    <lineage>
        <taxon>Eukaryota</taxon>
        <taxon>Viridiplantae</taxon>
        <taxon>Streptophyta</taxon>
        <taxon>Embryophyta</taxon>
        <taxon>Tracheophyta</taxon>
        <taxon>Spermatophyta</taxon>
        <taxon>Magnoliopsida</taxon>
        <taxon>Ranunculales</taxon>
        <taxon>Ranunculaceae</taxon>
        <taxon>Thalictroideae</taxon>
        <taxon>Thalictrum</taxon>
    </lineage>
</organism>
<dbReference type="AlphaFoldDB" id="A0A7J6WTF7"/>
<evidence type="ECO:0000313" key="4">
    <source>
        <dbReference type="Proteomes" id="UP000554482"/>
    </source>
</evidence>
<evidence type="ECO:0000256" key="2">
    <source>
        <dbReference type="SAM" id="Phobius"/>
    </source>
</evidence>
<evidence type="ECO:0000313" key="3">
    <source>
        <dbReference type="EMBL" id="KAF5199755.1"/>
    </source>
</evidence>
<keyword evidence="3" id="KW-0482">Metalloprotease</keyword>
<dbReference type="GO" id="GO:0006508">
    <property type="term" value="P:proteolysis"/>
    <property type="evidence" value="ECO:0007669"/>
    <property type="project" value="UniProtKB-KW"/>
</dbReference>
<keyword evidence="3" id="KW-0645">Protease</keyword>
<gene>
    <name evidence="3" type="ORF">FRX31_010656</name>
</gene>
<sequence>MASTSNTLVSSSFLGTNLHLSPPTPKTSNSNLLLLSLSKRKSQTTIKSILNNTNSFYLKNLPSQAALAAVIFSSISQTTLSALAIDTPPPPPQQQVIEAEAIQSSSPFSQNLNLTAPKPQSQSTSDLPDGTQWRYSEFLNAVKKGKVERVRFSKDGGVLQLSAVDGRRASVIVPNDPDLIDILAMNGVDISVSEGETGNGLFNFIGNLLFPVLAFAGLFFLFRRQGGPGGPGGLGGPMDFGRSKSKFQEVPETGVTFADVA</sequence>
<feature type="transmembrane region" description="Helical" evidence="2">
    <location>
        <begin position="201"/>
        <end position="222"/>
    </location>
</feature>
<comment type="caution">
    <text evidence="3">The sequence shown here is derived from an EMBL/GenBank/DDBJ whole genome shotgun (WGS) entry which is preliminary data.</text>
</comment>
<keyword evidence="3" id="KW-0378">Hydrolase</keyword>
<proteinExistence type="predicted"/>
<dbReference type="OrthoDB" id="1413014at2759"/>
<keyword evidence="2" id="KW-0812">Transmembrane</keyword>
<protein>
    <submittedName>
        <fullName evidence="3">Atp-dependent zinc metalloprotease ftsh protein</fullName>
    </submittedName>
</protein>
<accession>A0A7J6WTF7</accession>
<feature type="region of interest" description="Disordered" evidence="1">
    <location>
        <begin position="109"/>
        <end position="129"/>
    </location>
</feature>